<dbReference type="RefSeq" id="WP_261293811.1">
    <property type="nucleotide sequence ID" value="NZ_JANQBK010000004.1"/>
</dbReference>
<sequence>MRLLLIALALPLAACSNSGEDLDGDSGPFDFRPPTAQALKDYSTALGRRFNRVDRDHDGTLNASDFPRHPERLARWDGNKDGIVTREEYEAAELARFAAADTDKDQILTTAERIAARWGRSPQPAPTPAPTPVPTPATKAAR</sequence>
<proteinExistence type="predicted"/>
<keyword evidence="3" id="KW-1185">Reference proteome</keyword>
<dbReference type="InterPro" id="IPR018247">
    <property type="entry name" value="EF_Hand_1_Ca_BS"/>
</dbReference>
<dbReference type="Proteomes" id="UP001595713">
    <property type="component" value="Unassembled WGS sequence"/>
</dbReference>
<name>A0ABV7SS17_9SPHN</name>
<evidence type="ECO:0000256" key="1">
    <source>
        <dbReference type="SAM" id="MobiDB-lite"/>
    </source>
</evidence>
<evidence type="ECO:0000313" key="3">
    <source>
        <dbReference type="Proteomes" id="UP001595713"/>
    </source>
</evidence>
<feature type="compositionally biased region" description="Pro residues" evidence="1">
    <location>
        <begin position="123"/>
        <end position="135"/>
    </location>
</feature>
<dbReference type="PROSITE" id="PS00018">
    <property type="entry name" value="EF_HAND_1"/>
    <property type="match status" value="1"/>
</dbReference>
<reference evidence="3" key="1">
    <citation type="journal article" date="2019" name="Int. J. Syst. Evol. Microbiol.">
        <title>The Global Catalogue of Microorganisms (GCM) 10K type strain sequencing project: providing services to taxonomists for standard genome sequencing and annotation.</title>
        <authorList>
            <consortium name="The Broad Institute Genomics Platform"/>
            <consortium name="The Broad Institute Genome Sequencing Center for Infectious Disease"/>
            <person name="Wu L."/>
            <person name="Ma J."/>
        </authorList>
    </citation>
    <scope>NUCLEOTIDE SEQUENCE [LARGE SCALE GENOMIC DNA]</scope>
    <source>
        <strain evidence="3">KCTC 42739</strain>
    </source>
</reference>
<dbReference type="SUPFAM" id="SSF47473">
    <property type="entry name" value="EF-hand"/>
    <property type="match status" value="1"/>
</dbReference>
<dbReference type="Gene3D" id="1.10.238.10">
    <property type="entry name" value="EF-hand"/>
    <property type="match status" value="1"/>
</dbReference>
<evidence type="ECO:0000313" key="2">
    <source>
        <dbReference type="EMBL" id="MFC3578779.1"/>
    </source>
</evidence>
<dbReference type="InterPro" id="IPR011992">
    <property type="entry name" value="EF-hand-dom_pair"/>
</dbReference>
<protein>
    <recommendedName>
        <fullName evidence="4">EF-hand domain-containing protein</fullName>
    </recommendedName>
</protein>
<organism evidence="2 3">
    <name type="scientific">Sphingomonas hylomeconis</name>
    <dbReference type="NCBI Taxonomy" id="1395958"/>
    <lineage>
        <taxon>Bacteria</taxon>
        <taxon>Pseudomonadati</taxon>
        <taxon>Pseudomonadota</taxon>
        <taxon>Alphaproteobacteria</taxon>
        <taxon>Sphingomonadales</taxon>
        <taxon>Sphingomonadaceae</taxon>
        <taxon>Sphingomonas</taxon>
    </lineage>
</organism>
<accession>A0ABV7SS17</accession>
<feature type="region of interest" description="Disordered" evidence="1">
    <location>
        <begin position="116"/>
        <end position="142"/>
    </location>
</feature>
<dbReference type="EMBL" id="JBHRXP010000001">
    <property type="protein sequence ID" value="MFC3578779.1"/>
    <property type="molecule type" value="Genomic_DNA"/>
</dbReference>
<gene>
    <name evidence="2" type="ORF">ACFONA_01270</name>
</gene>
<comment type="caution">
    <text evidence="2">The sequence shown here is derived from an EMBL/GenBank/DDBJ whole genome shotgun (WGS) entry which is preliminary data.</text>
</comment>
<evidence type="ECO:0008006" key="4">
    <source>
        <dbReference type="Google" id="ProtNLM"/>
    </source>
</evidence>